<gene>
    <name evidence="1" type="ORF">SVIO_025180</name>
</gene>
<protein>
    <recommendedName>
        <fullName evidence="3">Transposase</fullName>
    </recommendedName>
</protein>
<evidence type="ECO:0008006" key="3">
    <source>
        <dbReference type="Google" id="ProtNLM"/>
    </source>
</evidence>
<reference evidence="1 2" key="1">
    <citation type="journal article" date="2020" name="Int. J. Syst. Evol. Microbiol.">
        <title>Reclassification of Streptomyces castelarensis and Streptomyces sporoclivatus as later heterotypic synonyms of Streptomyces antimycoticus.</title>
        <authorList>
            <person name="Komaki H."/>
            <person name="Tamura T."/>
        </authorList>
    </citation>
    <scope>NUCLEOTIDE SEQUENCE [LARGE SCALE GENOMIC DNA]</scope>
    <source>
        <strain evidence="1 2">NBRC 13459</strain>
    </source>
</reference>
<sequence>MGYPQGGGLTPERQAFRERIRLEAAERFAAGSSNAEVAKDLRVSVRSVQRWRRAWHGIGAEGLRSAGPVSRPKLSDGWLGPQHRDVRQAVPAQCDRQGYVHEGLARIVDGPRFAPGSQSLGHDLVKAGLADRFDEQDRPGLGDDLAAVVLDADTGVGPDRVLHLESASAFSRNKDLDNPHSCWSEALSAFLTACRTARFMKARG</sequence>
<dbReference type="Pfam" id="PF13384">
    <property type="entry name" value="HTH_23"/>
    <property type="match status" value="1"/>
</dbReference>
<dbReference type="EMBL" id="BJHW01000001">
    <property type="protein sequence ID" value="GDY51895.1"/>
    <property type="molecule type" value="Genomic_DNA"/>
</dbReference>
<accession>A0A4D4KSJ2</accession>
<evidence type="ECO:0000313" key="2">
    <source>
        <dbReference type="Proteomes" id="UP000301309"/>
    </source>
</evidence>
<dbReference type="InterPro" id="IPR009057">
    <property type="entry name" value="Homeodomain-like_sf"/>
</dbReference>
<dbReference type="SUPFAM" id="SSF46689">
    <property type="entry name" value="Homeodomain-like"/>
    <property type="match status" value="1"/>
</dbReference>
<dbReference type="Proteomes" id="UP000301309">
    <property type="component" value="Unassembled WGS sequence"/>
</dbReference>
<comment type="caution">
    <text evidence="1">The sequence shown here is derived from an EMBL/GenBank/DDBJ whole genome shotgun (WGS) entry which is preliminary data.</text>
</comment>
<dbReference type="OrthoDB" id="8479510at2"/>
<organism evidence="1 2">
    <name type="scientific">Streptomyces violaceusniger</name>
    <dbReference type="NCBI Taxonomy" id="68280"/>
    <lineage>
        <taxon>Bacteria</taxon>
        <taxon>Bacillati</taxon>
        <taxon>Actinomycetota</taxon>
        <taxon>Actinomycetes</taxon>
        <taxon>Kitasatosporales</taxon>
        <taxon>Streptomycetaceae</taxon>
        <taxon>Streptomyces</taxon>
        <taxon>Streptomyces violaceusniger group</taxon>
    </lineage>
</organism>
<name>A0A4D4KSJ2_STRVO</name>
<proteinExistence type="predicted"/>
<evidence type="ECO:0000313" key="1">
    <source>
        <dbReference type="EMBL" id="GDY51895.1"/>
    </source>
</evidence>
<keyword evidence="2" id="KW-1185">Reference proteome</keyword>
<dbReference type="AlphaFoldDB" id="A0A4D4KSJ2"/>